<evidence type="ECO:0000256" key="6">
    <source>
        <dbReference type="SAM" id="Phobius"/>
    </source>
</evidence>
<evidence type="ECO:0000256" key="4">
    <source>
        <dbReference type="ARBA" id="ARBA00022989"/>
    </source>
</evidence>
<feature type="transmembrane region" description="Helical" evidence="6">
    <location>
        <begin position="104"/>
        <end position="124"/>
    </location>
</feature>
<proteinExistence type="inferred from homology"/>
<dbReference type="PANTHER" id="PTHR43461:SF1">
    <property type="entry name" value="TRANSMEMBRANE PROTEIN 256"/>
    <property type="match status" value="1"/>
</dbReference>
<comment type="subcellular location">
    <subcellularLocation>
        <location evidence="1">Membrane</location>
        <topology evidence="1">Multi-pass membrane protein</topology>
    </subcellularLocation>
</comment>
<sequence>MTVFDKNMVVTASFLAAATIAMGAFGAHGLKNMVDAAALTTFETGIRYQMYHCLAILAVGLAPSIPEKIKKTVFWFFILGILLFSGSIYLLALNAILPFNTAKIGFITPIGGLLFIIGWIWFAFKMLSLKKQ</sequence>
<gene>
    <name evidence="7" type="ORF">LS48_08800</name>
</gene>
<reference evidence="8" key="1">
    <citation type="submission" date="2014-10" db="EMBL/GenBank/DDBJ databases">
        <title>Genome sequencing of Vitellibacter sp. D-24.</title>
        <authorList>
            <person name="Thevarajoo S."/>
            <person name="Selvaratnam C."/>
            <person name="Goh K.M."/>
            <person name="Chong C.S."/>
        </authorList>
    </citation>
    <scope>NUCLEOTIDE SEQUENCE [LARGE SCALE GENOMIC DNA]</scope>
    <source>
        <strain evidence="8">D-24</strain>
    </source>
</reference>
<name>A0A137RI33_9FLAO</name>
<dbReference type="OrthoDB" id="9802121at2"/>
<feature type="transmembrane region" description="Helical" evidence="6">
    <location>
        <begin position="45"/>
        <end position="65"/>
    </location>
</feature>
<keyword evidence="8" id="KW-1185">Reference proteome</keyword>
<dbReference type="RefSeq" id="WP_062622066.1">
    <property type="nucleotide sequence ID" value="NZ_JRWG01000004.1"/>
</dbReference>
<dbReference type="PANTHER" id="PTHR43461">
    <property type="entry name" value="TRANSMEMBRANE PROTEIN 256"/>
    <property type="match status" value="1"/>
</dbReference>
<evidence type="ECO:0000256" key="5">
    <source>
        <dbReference type="ARBA" id="ARBA00023136"/>
    </source>
</evidence>
<dbReference type="PATRIC" id="fig|1548749.3.peg.1853"/>
<reference evidence="7 8" key="2">
    <citation type="journal article" date="2016" name="Int. J. Syst. Evol. Microbiol.">
        <title>Vitellibacter aquimaris sp. nov., a marine bacterium isolated from seawater.</title>
        <authorList>
            <person name="Thevarajoo S."/>
            <person name="Selvaratnam C."/>
            <person name="Goh K.M."/>
            <person name="Hong K.W."/>
            <person name="Chan X.Y."/>
            <person name="Chan K.G."/>
            <person name="Chong C.S."/>
        </authorList>
    </citation>
    <scope>NUCLEOTIDE SEQUENCE [LARGE SCALE GENOMIC DNA]</scope>
    <source>
        <strain evidence="7 8">D-24</strain>
    </source>
</reference>
<organism evidence="7 8">
    <name type="scientific">Aequorivita aquimaris</name>
    <dbReference type="NCBI Taxonomy" id="1548749"/>
    <lineage>
        <taxon>Bacteria</taxon>
        <taxon>Pseudomonadati</taxon>
        <taxon>Bacteroidota</taxon>
        <taxon>Flavobacteriia</taxon>
        <taxon>Flavobacteriales</taxon>
        <taxon>Flavobacteriaceae</taxon>
        <taxon>Aequorivita</taxon>
    </lineage>
</organism>
<evidence type="ECO:0000313" key="8">
    <source>
        <dbReference type="Proteomes" id="UP000070138"/>
    </source>
</evidence>
<comment type="caution">
    <text evidence="7">The sequence shown here is derived from an EMBL/GenBank/DDBJ whole genome shotgun (WGS) entry which is preliminary data.</text>
</comment>
<dbReference type="AlphaFoldDB" id="A0A137RI33"/>
<keyword evidence="4 6" id="KW-1133">Transmembrane helix</keyword>
<keyword evidence="3 6" id="KW-0812">Transmembrane</keyword>
<dbReference type="InterPro" id="IPR006696">
    <property type="entry name" value="DUF423"/>
</dbReference>
<evidence type="ECO:0000256" key="1">
    <source>
        <dbReference type="ARBA" id="ARBA00004141"/>
    </source>
</evidence>
<dbReference type="EMBL" id="JRWG01000004">
    <property type="protein sequence ID" value="KXN99149.1"/>
    <property type="molecule type" value="Genomic_DNA"/>
</dbReference>
<dbReference type="Pfam" id="PF04241">
    <property type="entry name" value="DUF423"/>
    <property type="match status" value="1"/>
</dbReference>
<evidence type="ECO:0000256" key="3">
    <source>
        <dbReference type="ARBA" id="ARBA00022692"/>
    </source>
</evidence>
<comment type="similarity">
    <text evidence="2">Belongs to the UPF0382 family.</text>
</comment>
<dbReference type="GO" id="GO:0005886">
    <property type="term" value="C:plasma membrane"/>
    <property type="evidence" value="ECO:0007669"/>
    <property type="project" value="TreeGrafter"/>
</dbReference>
<dbReference type="STRING" id="1548749.LS48_08800"/>
<feature type="transmembrane region" description="Helical" evidence="6">
    <location>
        <begin position="72"/>
        <end position="92"/>
    </location>
</feature>
<dbReference type="Proteomes" id="UP000070138">
    <property type="component" value="Unassembled WGS sequence"/>
</dbReference>
<accession>A0A137RI33</accession>
<evidence type="ECO:0000256" key="2">
    <source>
        <dbReference type="ARBA" id="ARBA00009694"/>
    </source>
</evidence>
<protein>
    <submittedName>
        <fullName evidence="7">Membrane protein</fullName>
    </submittedName>
</protein>
<keyword evidence="5 6" id="KW-0472">Membrane</keyword>
<evidence type="ECO:0000313" key="7">
    <source>
        <dbReference type="EMBL" id="KXN99149.1"/>
    </source>
</evidence>